<evidence type="ECO:0000313" key="15">
    <source>
        <dbReference type="EMBL" id="HIR89859.1"/>
    </source>
</evidence>
<evidence type="ECO:0000259" key="13">
    <source>
        <dbReference type="Pfam" id="PF25849"/>
    </source>
</evidence>
<evidence type="ECO:0000256" key="9">
    <source>
        <dbReference type="ARBA" id="ARBA00023239"/>
    </source>
</evidence>
<comment type="similarity">
    <text evidence="10">Belongs to the polysaccharide lyase 9 family.</text>
</comment>
<evidence type="ECO:0000256" key="4">
    <source>
        <dbReference type="ARBA" id="ARBA00022723"/>
    </source>
</evidence>
<dbReference type="GO" id="GO:0016837">
    <property type="term" value="F:carbon-oxygen lyase activity, acting on polysaccharides"/>
    <property type="evidence" value="ECO:0007669"/>
    <property type="project" value="TreeGrafter"/>
</dbReference>
<feature type="domain" description="Pectate disaccharide-lyase-like central Ig-like" evidence="14">
    <location>
        <begin position="1116"/>
        <end position="1198"/>
    </location>
</feature>
<evidence type="ECO:0000256" key="6">
    <source>
        <dbReference type="ARBA" id="ARBA00022801"/>
    </source>
</evidence>
<name>A0A9D1EGE9_9FIRM</name>
<dbReference type="SMART" id="SM00710">
    <property type="entry name" value="PbH1"/>
    <property type="match status" value="6"/>
</dbReference>
<evidence type="ECO:0000256" key="11">
    <source>
        <dbReference type="SAM" id="SignalP"/>
    </source>
</evidence>
<dbReference type="SMART" id="SM00728">
    <property type="entry name" value="ChW"/>
    <property type="match status" value="6"/>
</dbReference>
<dbReference type="Pfam" id="PF01095">
    <property type="entry name" value="Pectinesterase"/>
    <property type="match status" value="1"/>
</dbReference>
<dbReference type="GO" id="GO:0042545">
    <property type="term" value="P:cell wall modification"/>
    <property type="evidence" value="ECO:0007669"/>
    <property type="project" value="InterPro"/>
</dbReference>
<comment type="caution">
    <text evidence="15">The sequence shown here is derived from an EMBL/GenBank/DDBJ whole genome shotgun (WGS) entry which is preliminary data.</text>
</comment>
<organism evidence="15 16">
    <name type="scientific">Candidatus Fimimorpha faecalis</name>
    <dbReference type="NCBI Taxonomy" id="2840824"/>
    <lineage>
        <taxon>Bacteria</taxon>
        <taxon>Bacillati</taxon>
        <taxon>Bacillota</taxon>
        <taxon>Clostridia</taxon>
        <taxon>Eubacteriales</taxon>
        <taxon>Candidatus Fimimorpha</taxon>
    </lineage>
</organism>
<dbReference type="InterPro" id="IPR011050">
    <property type="entry name" value="Pectin_lyase_fold/virulence"/>
</dbReference>
<accession>A0A9D1EGE9</accession>
<evidence type="ECO:0000256" key="1">
    <source>
        <dbReference type="ARBA" id="ARBA00001913"/>
    </source>
</evidence>
<keyword evidence="3" id="KW-0964">Secreted</keyword>
<keyword evidence="7" id="KW-0106">Calcium</keyword>
<dbReference type="EMBL" id="DVHN01000186">
    <property type="protein sequence ID" value="HIR89859.1"/>
    <property type="molecule type" value="Genomic_DNA"/>
</dbReference>
<evidence type="ECO:0000259" key="14">
    <source>
        <dbReference type="Pfam" id="PF25850"/>
    </source>
</evidence>
<keyword evidence="4" id="KW-0479">Metal-binding</keyword>
<comment type="subcellular location">
    <subcellularLocation>
        <location evidence="2">Secreted</location>
    </subcellularLocation>
</comment>
<dbReference type="Pfam" id="PF25850">
    <property type="entry name" value="PelX_Ig"/>
    <property type="match status" value="1"/>
</dbReference>
<dbReference type="InterPro" id="IPR052052">
    <property type="entry name" value="Polysaccharide_Lyase_9"/>
</dbReference>
<proteinExistence type="inferred from homology"/>
<feature type="chain" id="PRO_5039489844" description="Pectate disaccharide-lyase" evidence="11">
    <location>
        <begin position="31"/>
        <end position="1901"/>
    </location>
</feature>
<keyword evidence="8" id="KW-0063">Aspartyl esterase</keyword>
<dbReference type="Pfam" id="PF25849">
    <property type="entry name" value="PelX_N"/>
    <property type="match status" value="1"/>
</dbReference>
<keyword evidence="6" id="KW-0378">Hydrolase</keyword>
<gene>
    <name evidence="15" type="ORF">IAC96_13015</name>
</gene>
<dbReference type="PANTHER" id="PTHR40088:SF1">
    <property type="entry name" value="PECTATE LYASE PEL9"/>
    <property type="match status" value="1"/>
</dbReference>
<evidence type="ECO:0000313" key="16">
    <source>
        <dbReference type="Proteomes" id="UP000824201"/>
    </source>
</evidence>
<protein>
    <recommendedName>
        <fullName evidence="17">Pectate disaccharide-lyase</fullName>
    </recommendedName>
</protein>
<dbReference type="Pfam" id="PF07538">
    <property type="entry name" value="ChW"/>
    <property type="match status" value="6"/>
</dbReference>
<dbReference type="Gene3D" id="2.160.20.10">
    <property type="entry name" value="Single-stranded right-handed beta-helix, Pectin lyase-like"/>
    <property type="match status" value="2"/>
</dbReference>
<evidence type="ECO:0000256" key="2">
    <source>
        <dbReference type="ARBA" id="ARBA00004613"/>
    </source>
</evidence>
<reference evidence="15" key="1">
    <citation type="submission" date="2020-10" db="EMBL/GenBank/DDBJ databases">
        <authorList>
            <person name="Gilroy R."/>
        </authorList>
    </citation>
    <scope>NUCLEOTIDE SEQUENCE</scope>
    <source>
        <strain evidence="15">ChiW13-3771</strain>
    </source>
</reference>
<evidence type="ECO:0000256" key="3">
    <source>
        <dbReference type="ARBA" id="ARBA00022525"/>
    </source>
</evidence>
<keyword evidence="9" id="KW-0456">Lyase</keyword>
<dbReference type="PANTHER" id="PTHR40088">
    <property type="entry name" value="PECTATE LYASE (EUROFUNG)"/>
    <property type="match status" value="1"/>
</dbReference>
<dbReference type="InterPro" id="IPR000070">
    <property type="entry name" value="Pectinesterase_cat"/>
</dbReference>
<feature type="signal peptide" evidence="11">
    <location>
        <begin position="1"/>
        <end position="30"/>
    </location>
</feature>
<evidence type="ECO:0000256" key="10">
    <source>
        <dbReference type="ARBA" id="ARBA00038263"/>
    </source>
</evidence>
<feature type="domain" description="Pectate disaccharide-lyase-like N-terminal" evidence="13">
    <location>
        <begin position="886"/>
        <end position="1091"/>
    </location>
</feature>
<feature type="domain" description="Pectinesterase catalytic" evidence="12">
    <location>
        <begin position="656"/>
        <end position="828"/>
    </location>
</feature>
<evidence type="ECO:0000256" key="5">
    <source>
        <dbReference type="ARBA" id="ARBA00022729"/>
    </source>
</evidence>
<dbReference type="InterPro" id="IPR006637">
    <property type="entry name" value="ChW"/>
</dbReference>
<dbReference type="GO" id="GO:0005576">
    <property type="term" value="C:extracellular region"/>
    <property type="evidence" value="ECO:0007669"/>
    <property type="project" value="UniProtKB-SubCell"/>
</dbReference>
<dbReference type="GO" id="GO:0030599">
    <property type="term" value="F:pectinesterase activity"/>
    <property type="evidence" value="ECO:0007669"/>
    <property type="project" value="InterPro"/>
</dbReference>
<comment type="cofactor">
    <cofactor evidence="1">
        <name>Ca(2+)</name>
        <dbReference type="ChEBI" id="CHEBI:29108"/>
    </cofactor>
</comment>
<dbReference type="GO" id="GO:0046872">
    <property type="term" value="F:metal ion binding"/>
    <property type="evidence" value="ECO:0007669"/>
    <property type="project" value="UniProtKB-KW"/>
</dbReference>
<dbReference type="Proteomes" id="UP000824201">
    <property type="component" value="Unassembled WGS sequence"/>
</dbReference>
<dbReference type="InterPro" id="IPR012334">
    <property type="entry name" value="Pectin_lyas_fold"/>
</dbReference>
<evidence type="ECO:0000256" key="8">
    <source>
        <dbReference type="ARBA" id="ARBA00023085"/>
    </source>
</evidence>
<evidence type="ECO:0000259" key="12">
    <source>
        <dbReference type="Pfam" id="PF01095"/>
    </source>
</evidence>
<dbReference type="SUPFAM" id="SSF51126">
    <property type="entry name" value="Pectin lyase-like"/>
    <property type="match status" value="2"/>
</dbReference>
<evidence type="ECO:0008006" key="17">
    <source>
        <dbReference type="Google" id="ProtNLM"/>
    </source>
</evidence>
<sequence length="1901" mass="208569">MEKQIFKWKKRLLAGILTMAMILTGFPVQAFASAEMSNTPGQTRNIDVWDFGGVLEEDSILYTNHISGTDWDNAQTVGSNGLFTEGTTNFGDLTLTHTEKDRLYAPTSQKSYSTSLSNYAKIDYQDGYQSNGVYYCNGTGGEDRRNITLDNVQAGDKIQVYMSSSNSADGTFHFKYLGENGIQDNTAAISKLGQRSDFIAEYSGSYKIYADTTNGLKPVYARVVRIPSASITGTIELGDLSSSNLTLSFVNTKTDKTYSAQLEADGTFSASLPSGEDYNAVLGGVVDYGITSDTMALSVSFEDSVNGKSNVVLKVEQKDLVQFTGQLKGFDENTDLSQLKVTLVPTDSTKLPISLSLSEDLSYDTYLEKGVEYTVQLAGVNDYDPDTTSIQLSENAETNILVQKKPIYTVKGSFLGLGDSSVTELILVHEDGYRYSASVKDNTYEISLRDGVYTAEAAVEGYRTITHVIVSGKDITRDLKFSSTSDTTPELEWKSDIYVGYPDKADNYATVQEAMNACEAMNPSNEDQRITVHIAPGTYREQISIQTPYITLINDEPENGEVKLTWYYGIGYQYYSVGEDGYYDEDRAYDQYEKKSPAKWGVATYITADAIYFRAENIVFESSFNRELTQEELDDGVEPDGTTIDFERTKGSDVTSKAATERAAAIAVEANYTEFYNCKFLSSQDTLYTANETHGYFKNCFIEGNTDYIYGGGDYVFYGCTLSTYGYTDRGSGAYITASRNPVQYGYLFNNCTITSVDGRIVDPGYFGRPWGQDANVTFYNTILDDANLITPEGWTSMSGNTPENASYKEYNTTLADGTPVDTSNRISGTVMTEEDAANVNLEGYFGNWKPYYYYGDVEQPEQPREWNFIRFGSGAKGTLTKNDDGTLRINEPGGKIADSEDAMSLYYTVLDAKSENFTLTATFTVTGGEFNNGTYGDNQTGFGVIAMDTIPETDQAFDARYFNSASACVAKFVNKDLGKTGYRIAGGKLVTGYTDPTGTTGADENNIRNMDNKNAFDWDMDPNLTEGRQYTLTLRKSNTGYHAILNNDTENQIIFWGPEKLMVQDGDHIYVGFFAGRKIQVDISDIEFTVISPEEDEDPIPEPIEELEPSITINTPSTIGTPEYPFQFTSNVNGTLSVTDEQGTQLINQLAVTKQEYLNKVFQVKEGTSTFTVTFTPSSEEENLTSYDPIEKKISVTYRSITADTIYVSPNGSTDGTGTIENPMDVYTAVSYAHPGQTIVMLEGTYALTKGITVERGHNGTKDAPIIWTADENAAVTIDLSNSTGGINLSADYWTFYGMEVCKAPYGVKPFHVQGNYNTVEYTSIHDNGDSGLQISGFSDEPFDMWPEGNLIKYCEAYNNCDKTANDADGFAAKLTCGEGNVFDGCISHHNIDDGWDLYAKSTTGSIGAVTVKNCVAYSNGYLKAPFLADPELDIATLTGEGNGFKLGGESMPGKHRLENSISFNNLAKGITSNSCPDDIIINCTSYANATKGAGSVENVSLYTNAKITNYQVSGLISSMPSAHMEDKRDVKGQESLDSENNYFFNGTQSVNSLGQVFDPAEMFVSTDMTIEPTLTKNGIDMHGLLELNEKAPKNAGAVLKLDSEIPATPSIIYSTHVQNIGWMDDVTDGTLSGTTGRNLRLEAIRIQLENVSDDSGISYATHVQNLGWMDAVSNGALSGTTGKNLRLEAIRMNLTGSIAEQYDIYYRTHVQNLGWMGWAKNGENSGSKGLSLRLEAIEIRLVEKGSEAPGSTENAFAQPHTPSPSISYRTHVQNTGWMNAVTSGNTSGTTGKNLRLEAIQINLNTDGLNGDLSYRTHVQNTGWTTWTSNGKTSGTTGKNLRLEAIQIKLTGEIANQYTISYRTHVQNKGWMDWTSDGKTSGTTGESLRLEAIQIKLIRK</sequence>
<dbReference type="InterPro" id="IPR006626">
    <property type="entry name" value="PbH1"/>
</dbReference>
<reference evidence="15" key="2">
    <citation type="journal article" date="2021" name="PeerJ">
        <title>Extensive microbial diversity within the chicken gut microbiome revealed by metagenomics and culture.</title>
        <authorList>
            <person name="Gilroy R."/>
            <person name="Ravi A."/>
            <person name="Getino M."/>
            <person name="Pursley I."/>
            <person name="Horton D.L."/>
            <person name="Alikhan N.F."/>
            <person name="Baker D."/>
            <person name="Gharbi K."/>
            <person name="Hall N."/>
            <person name="Watson M."/>
            <person name="Adriaenssens E.M."/>
            <person name="Foster-Nyarko E."/>
            <person name="Jarju S."/>
            <person name="Secka A."/>
            <person name="Antonio M."/>
            <person name="Oren A."/>
            <person name="Chaudhuri R.R."/>
            <person name="La Ragione R."/>
            <person name="Hildebrand F."/>
            <person name="Pallen M.J."/>
        </authorList>
    </citation>
    <scope>NUCLEOTIDE SEQUENCE</scope>
    <source>
        <strain evidence="15">ChiW13-3771</strain>
    </source>
</reference>
<dbReference type="InterPro" id="IPR058953">
    <property type="entry name" value="PelX-like_N"/>
</dbReference>
<keyword evidence="5 11" id="KW-0732">Signal</keyword>
<evidence type="ECO:0000256" key="7">
    <source>
        <dbReference type="ARBA" id="ARBA00022837"/>
    </source>
</evidence>
<dbReference type="InterPro" id="IPR058863">
    <property type="entry name" value="PelX-like_Ig"/>
</dbReference>